<comment type="catalytic activity">
    <reaction evidence="4">
        <text>alpha-D-ribose 1,5-bisphosphate = D-ribulose 1,5-bisphosphate</text>
        <dbReference type="Rhea" id="RHEA:32243"/>
        <dbReference type="ChEBI" id="CHEBI:57870"/>
        <dbReference type="ChEBI" id="CHEBI:68688"/>
        <dbReference type="EC" id="5.3.1.29"/>
    </reaction>
</comment>
<dbReference type="AlphaFoldDB" id="A0A2R7Y8A5"/>
<evidence type="ECO:0000313" key="6">
    <source>
        <dbReference type="Proteomes" id="UP000244093"/>
    </source>
</evidence>
<evidence type="ECO:0000256" key="1">
    <source>
        <dbReference type="ARBA" id="ARBA00009229"/>
    </source>
</evidence>
<evidence type="ECO:0000313" key="5">
    <source>
        <dbReference type="EMBL" id="PUA33706.1"/>
    </source>
</evidence>
<gene>
    <name evidence="5" type="ORF">B7O98_02475</name>
</gene>
<dbReference type="NCBIfam" id="TIGR00511">
    <property type="entry name" value="ribulose_e2b2"/>
    <property type="match status" value="1"/>
</dbReference>
<dbReference type="InterPro" id="IPR000649">
    <property type="entry name" value="IF-2B-related"/>
</dbReference>
<dbReference type="GO" id="GO:0046523">
    <property type="term" value="F:S-methyl-5-thioribose-1-phosphate isomerase activity"/>
    <property type="evidence" value="ECO:0007669"/>
    <property type="project" value="TreeGrafter"/>
</dbReference>
<sequence length="315" mass="35035">MTIRGAGKIARYGAQALLIAAEKFNGDDVSQFIEYMNEVAEYIKSARPTAVSLPNAVSYVMHRLRGKNFTSLEEAREHVIKTAREFINYSEEAVKKIGELGARRIEHGDILMTHCHSTAAVSVIVTAHKQGKVDKVYVKETRPALQGLITAKALSDAGVDVVLIPDSSVRHYMKKVDKVVVGADTVVANGAVVNKIGTSLVALAAKEARVRLYVASETYKFSPYTVVGELVPIEVRDPREIVDEEWLKENPNVRVFNPVFDVTPPEYIDAIITEKGVIPPQAAILILTEEYGFEFKELIKHEMLHQEVKEEEFSE</sequence>
<comment type="caution">
    <text evidence="5">The sequence shown here is derived from an EMBL/GenBank/DDBJ whole genome shotgun (WGS) entry which is preliminary data.</text>
</comment>
<comment type="miscellaneous">
    <text evidence="4">Reaction proceeds via a cis-phosphoenolate intermediate.</text>
</comment>
<dbReference type="Pfam" id="PF01008">
    <property type="entry name" value="IF-2B"/>
    <property type="match status" value="1"/>
</dbReference>
<dbReference type="GO" id="GO:0043917">
    <property type="term" value="F:ribose 1,5-bisphosphate isomerase activity"/>
    <property type="evidence" value="ECO:0007669"/>
    <property type="project" value="UniProtKB-UniRule"/>
</dbReference>
<feature type="binding site" evidence="4">
    <location>
        <position position="220"/>
    </location>
    <ligand>
        <name>substrate</name>
    </ligand>
</feature>
<dbReference type="SUPFAM" id="SSF100950">
    <property type="entry name" value="NagB/RpiA/CoA transferase-like"/>
    <property type="match status" value="1"/>
</dbReference>
<keyword evidence="2 4" id="KW-0413">Isomerase</keyword>
<dbReference type="FunFam" id="3.40.50.10470:FF:000019">
    <property type="entry name" value="Ribose 1,5-bisphosphate isomerase"/>
    <property type="match status" value="1"/>
</dbReference>
<feature type="active site" description="Proton acceptor" evidence="4">
    <location>
        <position position="115"/>
    </location>
</feature>
<feature type="binding site" evidence="4">
    <location>
        <begin position="4"/>
        <end position="7"/>
    </location>
    <ligand>
        <name>substrate</name>
    </ligand>
</feature>
<dbReference type="InterPro" id="IPR005250">
    <property type="entry name" value="R15Pi"/>
</dbReference>
<dbReference type="InterPro" id="IPR027363">
    <property type="entry name" value="M1Pi_N"/>
</dbReference>
<reference evidence="5 6" key="1">
    <citation type="journal article" date="2018" name="Syst. Appl. Microbiol.">
        <title>A new symbiotic nanoarchaeote (Candidatus Nanoclepta minutus) and its host (Zestosphaera tikiterensis gen. nov., sp. nov.) from a New Zealand hot spring.</title>
        <authorList>
            <person name="St John E."/>
            <person name="Liu Y."/>
            <person name="Podar M."/>
            <person name="Stott M.B."/>
            <person name="Meneghin J."/>
            <person name="Chen Z."/>
            <person name="Lagutin K."/>
            <person name="Mitchell K."/>
            <person name="Reysenbach A.L."/>
        </authorList>
    </citation>
    <scope>NUCLEOTIDE SEQUENCE [LARGE SCALE GENOMIC DNA]</scope>
    <source>
        <strain evidence="5">NZ3</strain>
    </source>
</reference>
<evidence type="ECO:0000256" key="2">
    <source>
        <dbReference type="ARBA" id="ARBA00023235"/>
    </source>
</evidence>
<dbReference type="GO" id="GO:0003743">
    <property type="term" value="F:translation initiation factor activity"/>
    <property type="evidence" value="ECO:0007669"/>
    <property type="project" value="UniProtKB-KW"/>
</dbReference>
<proteinExistence type="inferred from homology"/>
<feature type="binding site" evidence="4">
    <location>
        <position position="47"/>
    </location>
    <ligand>
        <name>substrate</name>
    </ligand>
</feature>
<feature type="binding site" evidence="4">
    <location>
        <begin position="194"/>
        <end position="195"/>
    </location>
    <ligand>
        <name>substrate</name>
    </ligand>
</feature>
<keyword evidence="5" id="KW-0396">Initiation factor</keyword>
<dbReference type="InterPro" id="IPR042529">
    <property type="entry name" value="IF_2B-like_C"/>
</dbReference>
<dbReference type="PANTHER" id="PTHR43475">
    <property type="entry name" value="METHYLTHIORIBOSE-1-PHOSPHATE ISOMERASE"/>
    <property type="match status" value="1"/>
</dbReference>
<name>A0A2R7Y8A5_9CREN</name>
<dbReference type="InterPro" id="IPR037171">
    <property type="entry name" value="NagB/RpiA_transferase-like"/>
</dbReference>
<comment type="similarity">
    <text evidence="1 4">Belongs to the eIF-2B alpha/beta/delta subunits family. R15P isomerase subfamily.</text>
</comment>
<keyword evidence="5" id="KW-0648">Protein biosynthesis</keyword>
<dbReference type="EC" id="5.3.1.29" evidence="4"/>
<dbReference type="GO" id="GO:0019509">
    <property type="term" value="P:L-methionine salvage from methylthioadenosine"/>
    <property type="evidence" value="ECO:0007669"/>
    <property type="project" value="TreeGrafter"/>
</dbReference>
<protein>
    <recommendedName>
        <fullName evidence="4">Ribose 1,5-bisphosphate isomerase</fullName>
        <shortName evidence="4">R15P isomerase</shortName>
        <shortName evidence="4">R15Pi</shortName>
        <ecNumber evidence="4">5.3.1.29</ecNumber>
    </recommendedName>
    <alternativeName>
        <fullName evidence="4">Ribulose 1,5-bisphosphate synthase</fullName>
        <shortName evidence="4">RuBP synthase</shortName>
    </alternativeName>
</protein>
<dbReference type="Gene3D" id="3.40.50.10470">
    <property type="entry name" value="Translation initiation factor eif-2b, domain 2"/>
    <property type="match status" value="1"/>
</dbReference>
<dbReference type="InterPro" id="IPR011559">
    <property type="entry name" value="Initiation_fac_2B_a/b/d"/>
</dbReference>
<dbReference type="NCBIfam" id="TIGR00524">
    <property type="entry name" value="eIF-2B_rel"/>
    <property type="match status" value="1"/>
</dbReference>
<comment type="caution">
    <text evidence="4">Lacks conserved residue(s) required for the propagation of feature annotation.</text>
</comment>
<evidence type="ECO:0000256" key="4">
    <source>
        <dbReference type="HAMAP-Rule" id="MF_02230"/>
    </source>
</evidence>
<comment type="function">
    <text evidence="4">Catalyzes the isomerization of ribose 1,5-bisphosphate (R15P) to ribulose 1,5-bisphosphate (RuBP), the CO(2) acceptor and substrate for RubisCO. Functions in an archaeal AMP degradation pathway, together with AMP phosphorylase and RubisCO.</text>
</comment>
<dbReference type="PANTHER" id="PTHR43475:SF2">
    <property type="entry name" value="RIBOSE 1,5-BISPHOSPHATE ISOMERASE"/>
    <property type="match status" value="1"/>
</dbReference>
<dbReference type="Gene3D" id="1.20.120.420">
    <property type="entry name" value="translation initiation factor eif-2b, domain 1"/>
    <property type="match status" value="1"/>
</dbReference>
<keyword evidence="3 4" id="KW-0119">Carbohydrate metabolism</keyword>
<feature type="active site" description="Proton donor" evidence="4">
    <location>
        <position position="184"/>
    </location>
</feature>
<dbReference type="GO" id="GO:0019323">
    <property type="term" value="P:pentose catabolic process"/>
    <property type="evidence" value="ECO:0007669"/>
    <property type="project" value="UniProtKB-UniRule"/>
</dbReference>
<organism evidence="5 6">
    <name type="scientific">Zestosphaera tikiterensis</name>
    <dbReference type="NCBI Taxonomy" id="1973259"/>
    <lineage>
        <taxon>Archaea</taxon>
        <taxon>Thermoproteota</taxon>
        <taxon>Thermoprotei</taxon>
        <taxon>Desulfurococcales</taxon>
        <taxon>Desulfurococcaceae</taxon>
        <taxon>Zestosphaera</taxon>
    </lineage>
</organism>
<dbReference type="HAMAP" id="MF_02230">
    <property type="entry name" value="R15P_isomerase"/>
    <property type="match status" value="1"/>
</dbReference>
<dbReference type="EMBL" id="NBVN01000002">
    <property type="protein sequence ID" value="PUA33706.1"/>
    <property type="molecule type" value="Genomic_DNA"/>
</dbReference>
<evidence type="ECO:0000256" key="3">
    <source>
        <dbReference type="ARBA" id="ARBA00023277"/>
    </source>
</evidence>
<dbReference type="Proteomes" id="UP000244093">
    <property type="component" value="Unassembled WGS sequence"/>
</dbReference>
<accession>A0A2R7Y8A5</accession>